<dbReference type="InterPro" id="IPR000014">
    <property type="entry name" value="PAS"/>
</dbReference>
<dbReference type="InterPro" id="IPR013655">
    <property type="entry name" value="PAS_fold_3"/>
</dbReference>
<dbReference type="eggNOG" id="arCOG02353">
    <property type="taxonomic scope" value="Archaea"/>
</dbReference>
<dbReference type="eggNOG" id="arCOG03682">
    <property type="taxonomic scope" value="Archaea"/>
</dbReference>
<evidence type="ECO:0000259" key="1">
    <source>
        <dbReference type="PROSITE" id="PS50011"/>
    </source>
</evidence>
<evidence type="ECO:0000259" key="4">
    <source>
        <dbReference type="PROSITE" id="PS50113"/>
    </source>
</evidence>
<dbReference type="CDD" id="cd00075">
    <property type="entry name" value="HATPase"/>
    <property type="match status" value="1"/>
</dbReference>
<dbReference type="Pfam" id="PF02518">
    <property type="entry name" value="HATPase_c"/>
    <property type="match status" value="1"/>
</dbReference>
<dbReference type="InterPro" id="IPR011009">
    <property type="entry name" value="Kinase-like_dom_sf"/>
</dbReference>
<organism evidence="5 6">
    <name type="scientific">Methanocella arvoryzae (strain DSM 22066 / NBRC 105507 / MRE50)</name>
    <dbReference type="NCBI Taxonomy" id="351160"/>
    <lineage>
        <taxon>Archaea</taxon>
        <taxon>Methanobacteriati</taxon>
        <taxon>Methanobacteriota</taxon>
        <taxon>Stenosarchaea group</taxon>
        <taxon>Methanomicrobia</taxon>
        <taxon>Methanocellales</taxon>
        <taxon>Methanocellaceae</taxon>
        <taxon>Methanocella</taxon>
    </lineage>
</organism>
<dbReference type="PROSITE" id="PS50112">
    <property type="entry name" value="PAS"/>
    <property type="match status" value="1"/>
</dbReference>
<dbReference type="Gene3D" id="3.30.565.10">
    <property type="entry name" value="Histidine kinase-like ATPase, C-terminal domain"/>
    <property type="match status" value="1"/>
</dbReference>
<dbReference type="InterPro" id="IPR027417">
    <property type="entry name" value="P-loop_NTPase"/>
</dbReference>
<dbReference type="GeneID" id="5144614"/>
<dbReference type="Gene3D" id="3.30.450.20">
    <property type="entry name" value="PAS domain"/>
    <property type="match status" value="1"/>
</dbReference>
<dbReference type="SUPFAM" id="SSF56112">
    <property type="entry name" value="Protein kinase-like (PK-like)"/>
    <property type="match status" value="1"/>
</dbReference>
<dbReference type="PROSITE" id="PS50011">
    <property type="entry name" value="PROTEIN_KINASE_DOM"/>
    <property type="match status" value="1"/>
</dbReference>
<dbReference type="Proteomes" id="UP000000663">
    <property type="component" value="Chromosome"/>
</dbReference>
<dbReference type="PANTHER" id="PTHR43642:SF1">
    <property type="entry name" value="HYBRID SIGNAL TRANSDUCTION HISTIDINE KINASE G"/>
    <property type="match status" value="1"/>
</dbReference>
<dbReference type="InterPro" id="IPR000719">
    <property type="entry name" value="Prot_kinase_dom"/>
</dbReference>
<reference evidence="5 6" key="1">
    <citation type="journal article" date="2006" name="Science">
        <title>Genome of rice cluster I archaea -- the key methane producers in the rice rhizosphere.</title>
        <authorList>
            <person name="Erkel C."/>
            <person name="Kube M."/>
            <person name="Reinhardt R."/>
            <person name="Liesack W."/>
        </authorList>
    </citation>
    <scope>NUCLEOTIDE SEQUENCE [LARGE SCALE GENOMIC DNA]</scope>
    <source>
        <strain evidence="6">DSM 22066 / NBRC 105507 / MRE50</strain>
    </source>
</reference>
<dbReference type="SMART" id="SM00382">
    <property type="entry name" value="AAA"/>
    <property type="match status" value="1"/>
</dbReference>
<evidence type="ECO:0000259" key="2">
    <source>
        <dbReference type="PROSITE" id="PS50109"/>
    </source>
</evidence>
<dbReference type="InterPro" id="IPR000700">
    <property type="entry name" value="PAS-assoc_C"/>
</dbReference>
<proteinExistence type="predicted"/>
<feature type="domain" description="Histidine kinase" evidence="2">
    <location>
        <begin position="1601"/>
        <end position="1816"/>
    </location>
</feature>
<dbReference type="SMART" id="SM00387">
    <property type="entry name" value="HATPase_c"/>
    <property type="match status" value="1"/>
</dbReference>
<dbReference type="eggNOG" id="arCOG06516">
    <property type="taxonomic scope" value="Archaea"/>
</dbReference>
<dbReference type="EMBL" id="AM114193">
    <property type="protein sequence ID" value="CAJ37138.1"/>
    <property type="molecule type" value="Genomic_DNA"/>
</dbReference>
<dbReference type="InterPro" id="IPR005467">
    <property type="entry name" value="His_kinase_dom"/>
</dbReference>
<dbReference type="Pfam" id="PF08447">
    <property type="entry name" value="PAS_3"/>
    <property type="match status" value="1"/>
</dbReference>
<keyword evidence="5" id="KW-0418">Kinase</keyword>
<dbReference type="OrthoDB" id="41005at2157"/>
<accession>Q0W3A5</accession>
<dbReference type="PROSITE" id="PS50113">
    <property type="entry name" value="PAC"/>
    <property type="match status" value="1"/>
</dbReference>
<dbReference type="CDD" id="cd00130">
    <property type="entry name" value="PAS"/>
    <property type="match status" value="1"/>
</dbReference>
<keyword evidence="5" id="KW-0808">Transferase</keyword>
<dbReference type="PANTHER" id="PTHR43642">
    <property type="entry name" value="HYBRID SIGNAL TRANSDUCTION HISTIDINE KINASE G"/>
    <property type="match status" value="1"/>
</dbReference>
<dbReference type="STRING" id="351160.RCIX1976"/>
<dbReference type="InterPro" id="IPR029016">
    <property type="entry name" value="GAF-like_dom_sf"/>
</dbReference>
<keyword evidence="6" id="KW-1185">Reference proteome</keyword>
<dbReference type="InterPro" id="IPR003594">
    <property type="entry name" value="HATPase_dom"/>
</dbReference>
<dbReference type="Pfam" id="PF13191">
    <property type="entry name" value="AAA_16"/>
    <property type="match status" value="1"/>
</dbReference>
<dbReference type="InterPro" id="IPR036890">
    <property type="entry name" value="HATPase_C_sf"/>
</dbReference>
<dbReference type="InterPro" id="IPR053159">
    <property type="entry name" value="Hybrid_Histidine_Kinase"/>
</dbReference>
<dbReference type="PROSITE" id="PS50109">
    <property type="entry name" value="HIS_KIN"/>
    <property type="match status" value="1"/>
</dbReference>
<feature type="domain" description="PAS" evidence="3">
    <location>
        <begin position="1468"/>
        <end position="1536"/>
    </location>
</feature>
<dbReference type="PRINTS" id="PR00344">
    <property type="entry name" value="BCTRLSENSOR"/>
</dbReference>
<dbReference type="Gene3D" id="3.30.450.40">
    <property type="match status" value="1"/>
</dbReference>
<dbReference type="SMART" id="SM00065">
    <property type="entry name" value="GAF"/>
    <property type="match status" value="1"/>
</dbReference>
<dbReference type="GO" id="GO:0004672">
    <property type="term" value="F:protein kinase activity"/>
    <property type="evidence" value="ECO:0007669"/>
    <property type="project" value="InterPro"/>
</dbReference>
<dbReference type="SMART" id="SM00091">
    <property type="entry name" value="PAS"/>
    <property type="match status" value="1"/>
</dbReference>
<dbReference type="InterPro" id="IPR001610">
    <property type="entry name" value="PAC"/>
</dbReference>
<dbReference type="RefSeq" id="WP_012035436.1">
    <property type="nucleotide sequence ID" value="NC_009464.1"/>
</dbReference>
<evidence type="ECO:0000313" key="5">
    <source>
        <dbReference type="EMBL" id="CAJ37138.1"/>
    </source>
</evidence>
<dbReference type="SUPFAM" id="SSF52540">
    <property type="entry name" value="P-loop containing nucleoside triphosphate hydrolases"/>
    <property type="match status" value="1"/>
</dbReference>
<dbReference type="SUPFAM" id="SSF55781">
    <property type="entry name" value="GAF domain-like"/>
    <property type="match status" value="1"/>
</dbReference>
<dbReference type="KEGG" id="rci:RCIX1976"/>
<dbReference type="InterPro" id="IPR003593">
    <property type="entry name" value="AAA+_ATPase"/>
</dbReference>
<dbReference type="Gene3D" id="3.40.50.300">
    <property type="entry name" value="P-loop containing nucleotide triphosphate hydrolases"/>
    <property type="match status" value="1"/>
</dbReference>
<dbReference type="GO" id="GO:0005524">
    <property type="term" value="F:ATP binding"/>
    <property type="evidence" value="ECO:0007669"/>
    <property type="project" value="InterPro"/>
</dbReference>
<feature type="domain" description="PAC" evidence="4">
    <location>
        <begin position="1540"/>
        <end position="1590"/>
    </location>
</feature>
<dbReference type="CDD" id="cd14014">
    <property type="entry name" value="STKc_PknB_like"/>
    <property type="match status" value="1"/>
</dbReference>
<evidence type="ECO:0000313" key="6">
    <source>
        <dbReference type="Proteomes" id="UP000000663"/>
    </source>
</evidence>
<name>Q0W3A5_METAR</name>
<dbReference type="InterPro" id="IPR003018">
    <property type="entry name" value="GAF"/>
</dbReference>
<sequence>MIVTREDLSSLPLLYEGNSTLVYLLEESEYGGPVVIKVLQPGYAAHGGTGRLDVEYEIAKGLDLPGVRKAWEYLTIDGSPAIVLEYVEGRAASEVFRERLSLENMLRIALSLAVALDQLHRHKILHRNLTSSNVIIDKDMQATIIDLDMAVAGGRVVRRESLDMFEGPLEYISPEQTGRINLPIDYRSDLYSAGVILYEMFAGRLPFYAASRSELTHQILARNPVPPHEVNPLVSEAVSAIVMKLLAKSPEDRYQSAYGLMADLEKALSRLRSSGRVEPFQPGLEDLPGVFQLPGKLYGREPETVELLKAIEDAAEGGSEAVLITGPPGVGKTMLVSDVQRFAGKAGGYFITGKPDEYQKNSPHYALIQAFTELVDQILTESVESVANWKAKILQAVGTSGGLLVSMIPRLELIIGRQPPVPDLGPTEAQNRFRLVFLSFVRSIAGKGHPLVLFIDNLQWADPATVNLLRPLMAGQDYPYLLFIGAYRNTETGPGHLLSMAIDELRRSQAHIRFIQLENLSPDALNQIVSDTLRCDPSFSRPLSNLIFEKTGGNPLFAVQFLQSLYEAGHLTFNYDLRQWEWDVDHIQHMGITDNVVRLAMQKIERLPEKTRHLLSLAACIGNQFDTWTLAAAAEMPDQEVEDHLWPAVEEGLILPVGEPISPDLGETLQANESRFEFLHDRVRKASLSLLPRRQRKLVHVKLGRMLLQSTSETELEDMIFTLVSHLNEGFQYLDSAAERLRLVELNLSAGQKAKREAAYQAAIWYFSMGIGMLPPDKWERYHNLTLNLYMEAIEAEYLSLNFERAELLSSEVLQHTDDVLVRGRVYELHVIFYATQRQDEEAIQAGLEALDLLGVQLPREPGALQEYSAQLRQELARKIPRVEDLAYLPAMTEARQLTLMRVMMSLAAPAYRMNYTLLTALISMMVLISVKHGNSPMSAFAYGWYAVLLCGPYGDVETGYRFGQLSLKLQRLYKAREHEAKINFLFNVFVRPWKEDARDSLKTLKEVSQAGMETGDLEYAFASAVHYSGYLFCTGGQVDEIRRSAITCLDTMDRLRLELHGDLARIWGQAALNLAGEAADPRHLHGRLLDETTALVRWRMEKNYFPAFCTLYCKIRLQYLFGDYRGAIESAASCAEYEKSGEGYLYYADFLFYYALALLAYYPNAAEHEKIWLLEKAKSVLADLNSRASHSPLNFSHKCDLVEAELARATGEIGQAVALYSHAIRATRENGFVSEEALAYELEAKFYLSLGRDDLAGVSLRNATDCYRIWGASRKAENLKAQYKYLLVRERAASLDAAAIIAASRTLSQEIRLEQLLNRLTSIAIENAGAQKGILMMVRNASLFVQARGVIGRPQVETLPGLPIEESGEVPVSVVNYVARTKTPVMLNDACHDSIYGSDPYISEHRTRSMLCLPIVHHDALSGILYLENNLATNVFTPENLELLKALAYQAAISIENAHVYDALRESESRFRTLAETSSAGILVYRQKILYANPATEKLLGYSVEELLSMDIAEIVHPEFREKVRERVKCRLNGEAVPTHDEYPMVRKDGETRWIDVSVTQFQYQGQPAGLGILIDVTDRKRAEEGLKAAKAQVEMYLDLMSHDITNLNQIGIGFLEFALSTMDLDRSSRELISKPLEALQSSTRLIENVRKLQRVIEGGVRHYETDVDQVIRELVSTYSNLVGRDIKINYTGCKCIVMANELLTDVFSNIIGNAIKHSLGKLIISITLKKEVVDGKPYCYVSVEDNGPGIPDELKVRLFSRFQKGKTRTSGKGLGLYLVKVLVEDYGGKVWLEDCVAGEHTKGCRFVIMLPAVAASEQPGTALPG</sequence>
<dbReference type="NCBIfam" id="TIGR00229">
    <property type="entry name" value="sensory_box"/>
    <property type="match status" value="1"/>
</dbReference>
<evidence type="ECO:0000259" key="3">
    <source>
        <dbReference type="PROSITE" id="PS50112"/>
    </source>
</evidence>
<feature type="domain" description="Protein kinase" evidence="1">
    <location>
        <begin position="8"/>
        <end position="268"/>
    </location>
</feature>
<dbReference type="InterPro" id="IPR004358">
    <property type="entry name" value="Sig_transdc_His_kin-like_C"/>
</dbReference>
<dbReference type="InterPro" id="IPR035965">
    <property type="entry name" value="PAS-like_dom_sf"/>
</dbReference>
<dbReference type="SMART" id="SM00086">
    <property type="entry name" value="PAC"/>
    <property type="match status" value="1"/>
</dbReference>
<dbReference type="SUPFAM" id="SSF55874">
    <property type="entry name" value="ATPase domain of HSP90 chaperone/DNA topoisomerase II/histidine kinase"/>
    <property type="match status" value="1"/>
</dbReference>
<protein>
    <submittedName>
        <fullName evidence="5">Signal transduction serine/threonine kinase</fullName>
    </submittedName>
</protein>
<dbReference type="Pfam" id="PF00069">
    <property type="entry name" value="Pkinase"/>
    <property type="match status" value="1"/>
</dbReference>
<dbReference type="Pfam" id="PF01590">
    <property type="entry name" value="GAF"/>
    <property type="match status" value="1"/>
</dbReference>
<dbReference type="Gene3D" id="1.10.510.10">
    <property type="entry name" value="Transferase(Phosphotransferase) domain 1"/>
    <property type="match status" value="1"/>
</dbReference>
<gene>
    <name evidence="5" type="ORF">RCIX1976</name>
</gene>
<dbReference type="InterPro" id="IPR041664">
    <property type="entry name" value="AAA_16"/>
</dbReference>
<dbReference type="SUPFAM" id="SSF55785">
    <property type="entry name" value="PYP-like sensor domain (PAS domain)"/>
    <property type="match status" value="1"/>
</dbReference>